<organism evidence="1 2">
    <name type="scientific">Prevotella scopos JCM 17725</name>
    <dbReference type="NCBI Taxonomy" id="1236518"/>
    <lineage>
        <taxon>Bacteria</taxon>
        <taxon>Pseudomonadati</taxon>
        <taxon>Bacteroidota</taxon>
        <taxon>Bacteroidia</taxon>
        <taxon>Bacteroidales</taxon>
        <taxon>Prevotellaceae</taxon>
        <taxon>Prevotella</taxon>
    </lineage>
</organism>
<dbReference type="AlphaFoldDB" id="A0AAX2F7U2"/>
<dbReference type="Proteomes" id="UP000184105">
    <property type="component" value="Unassembled WGS sequence"/>
</dbReference>
<evidence type="ECO:0000313" key="1">
    <source>
        <dbReference type="EMBL" id="SHG22259.1"/>
    </source>
</evidence>
<accession>A0AAX2F7U2</accession>
<dbReference type="EMBL" id="FQWA01000066">
    <property type="protein sequence ID" value="SHG22259.1"/>
    <property type="molecule type" value="Genomic_DNA"/>
</dbReference>
<name>A0AAX2F7U2_9BACT</name>
<sequence length="31" mass="3542">MIGMTGTKIYELPGETSSANYYKLLLYQDIK</sequence>
<protein>
    <submittedName>
        <fullName evidence="1">Uncharacterized protein</fullName>
    </submittedName>
</protein>
<proteinExistence type="predicted"/>
<gene>
    <name evidence="1" type="ORF">SAMN05444364_1661</name>
</gene>
<reference evidence="1 2" key="1">
    <citation type="submission" date="2016-11" db="EMBL/GenBank/DDBJ databases">
        <authorList>
            <person name="Varghese N."/>
            <person name="Submissions S."/>
        </authorList>
    </citation>
    <scope>NUCLEOTIDE SEQUENCE [LARGE SCALE GENOMIC DNA]</scope>
    <source>
        <strain evidence="1 2">DSM 22613</strain>
    </source>
</reference>
<keyword evidence="2" id="KW-1185">Reference proteome</keyword>
<evidence type="ECO:0000313" key="2">
    <source>
        <dbReference type="Proteomes" id="UP000184105"/>
    </source>
</evidence>
<comment type="caution">
    <text evidence="1">The sequence shown here is derived from an EMBL/GenBank/DDBJ whole genome shotgun (WGS) entry which is preliminary data.</text>
</comment>